<dbReference type="STRING" id="40149.A0A0E0D0K6"/>
<dbReference type="EnsemblPlants" id="OMERI03G15660.1">
    <property type="protein sequence ID" value="OMERI03G15660.1"/>
    <property type="gene ID" value="OMERI03G15660"/>
</dbReference>
<reference evidence="1" key="2">
    <citation type="submission" date="2018-05" db="EMBL/GenBank/DDBJ databases">
        <title>OmerRS3 (Oryza meridionalis Reference Sequence Version 3).</title>
        <authorList>
            <person name="Zhang J."/>
            <person name="Kudrna D."/>
            <person name="Lee S."/>
            <person name="Talag J."/>
            <person name="Welchert J."/>
            <person name="Wing R.A."/>
        </authorList>
    </citation>
    <scope>NUCLEOTIDE SEQUENCE [LARGE SCALE GENOMIC DNA]</scope>
    <source>
        <strain evidence="1">cv. OR44</strain>
    </source>
</reference>
<dbReference type="Gramene" id="OMERI03G15660.1">
    <property type="protein sequence ID" value="OMERI03G15660.1"/>
    <property type="gene ID" value="OMERI03G15660"/>
</dbReference>
<keyword evidence="2" id="KW-1185">Reference proteome</keyword>
<accession>A0A0E0D0K6</accession>
<dbReference type="Proteomes" id="UP000008021">
    <property type="component" value="Chromosome 3"/>
</dbReference>
<dbReference type="HOGENOM" id="CLU_1638062_0_0_1"/>
<evidence type="ECO:0000313" key="2">
    <source>
        <dbReference type="Proteomes" id="UP000008021"/>
    </source>
</evidence>
<dbReference type="AlphaFoldDB" id="A0A0E0D0K6"/>
<reference evidence="1" key="1">
    <citation type="submission" date="2015-04" db="UniProtKB">
        <authorList>
            <consortium name="EnsemblPlants"/>
        </authorList>
    </citation>
    <scope>IDENTIFICATION</scope>
</reference>
<proteinExistence type="predicted"/>
<sequence>MPEFNARRLGAEPSWLHVRVRVCADTLRCLAVPLSRNGPERQITGVLLDGAHDLLRHCQPGWRRNGRCVLLGFVEEQDWMEYVSSLPPRTTAAHDMSTTGAKYIDHNMVFFPVNQLPHFFMAALNVATSKYQMLDRLLQLRSCGLVQNTRRRHAVHGGGRPG</sequence>
<evidence type="ECO:0000313" key="1">
    <source>
        <dbReference type="EnsemblPlants" id="OMERI03G15660.1"/>
    </source>
</evidence>
<name>A0A0E0D0K6_9ORYZ</name>
<protein>
    <submittedName>
        <fullName evidence="1">Uncharacterized protein</fullName>
    </submittedName>
</protein>
<organism evidence="1">
    <name type="scientific">Oryza meridionalis</name>
    <dbReference type="NCBI Taxonomy" id="40149"/>
    <lineage>
        <taxon>Eukaryota</taxon>
        <taxon>Viridiplantae</taxon>
        <taxon>Streptophyta</taxon>
        <taxon>Embryophyta</taxon>
        <taxon>Tracheophyta</taxon>
        <taxon>Spermatophyta</taxon>
        <taxon>Magnoliopsida</taxon>
        <taxon>Liliopsida</taxon>
        <taxon>Poales</taxon>
        <taxon>Poaceae</taxon>
        <taxon>BOP clade</taxon>
        <taxon>Oryzoideae</taxon>
        <taxon>Oryzeae</taxon>
        <taxon>Oryzinae</taxon>
        <taxon>Oryza</taxon>
    </lineage>
</organism>